<evidence type="ECO:0000313" key="1">
    <source>
        <dbReference type="EMBL" id="GLY77369.1"/>
    </source>
</evidence>
<reference evidence="1" key="1">
    <citation type="submission" date="2023-03" db="EMBL/GenBank/DDBJ databases">
        <title>Actinoallomurus iriomotensis NBRC 103681.</title>
        <authorList>
            <person name="Ichikawa N."/>
            <person name="Sato H."/>
            <person name="Tonouchi N."/>
        </authorList>
    </citation>
    <scope>NUCLEOTIDE SEQUENCE</scope>
    <source>
        <strain evidence="1">NBRC 103681</strain>
    </source>
</reference>
<accession>A0A9W6RKV8</accession>
<protein>
    <submittedName>
        <fullName evidence="1">Uncharacterized protein</fullName>
    </submittedName>
</protein>
<name>A0A9W6RKV8_9ACTN</name>
<evidence type="ECO:0000313" key="2">
    <source>
        <dbReference type="Proteomes" id="UP001165135"/>
    </source>
</evidence>
<proteinExistence type="predicted"/>
<dbReference type="EMBL" id="BSTJ01000007">
    <property type="protein sequence ID" value="GLY77369.1"/>
    <property type="molecule type" value="Genomic_DNA"/>
</dbReference>
<sequence>MSDQPDHPALFVVAGIRIIGGENDLAAALCLELRVEAALVPDSTDVADKRVLAKSWRRIILRRGDGIAVGVQAWLEKTEQAPAEIDHVIPADPQFDAIASDDGDRGVHLVAYHVELAVVDGEK</sequence>
<gene>
    <name evidence="1" type="ORF">Airi01_056360</name>
</gene>
<dbReference type="Proteomes" id="UP001165135">
    <property type="component" value="Unassembled WGS sequence"/>
</dbReference>
<comment type="caution">
    <text evidence="1">The sequence shown here is derived from an EMBL/GenBank/DDBJ whole genome shotgun (WGS) entry which is preliminary data.</text>
</comment>
<dbReference type="AlphaFoldDB" id="A0A9W6RKV8"/>
<organism evidence="1 2">
    <name type="scientific">Actinoallomurus iriomotensis</name>
    <dbReference type="NCBI Taxonomy" id="478107"/>
    <lineage>
        <taxon>Bacteria</taxon>
        <taxon>Bacillati</taxon>
        <taxon>Actinomycetota</taxon>
        <taxon>Actinomycetes</taxon>
        <taxon>Streptosporangiales</taxon>
        <taxon>Thermomonosporaceae</taxon>
        <taxon>Actinoallomurus</taxon>
    </lineage>
</organism>